<name>A0A3P6ABL5_BRACM</name>
<dbReference type="InterPro" id="IPR051103">
    <property type="entry name" value="Plant_metabolite_P450s"/>
</dbReference>
<sequence length="527" mass="59786">MAAMMIVDFQNYFIFILLCLFSLLCYTLFFRKQKDSRLGFDLPPSPPSLPIIGHLHIILSLLIHKSLQKLASKHGPLLHLRIFSLPIVLVSSASVADEIFKAQDVNVSSRSSLPTSEGSLYFGSFGFVTAPHGDYWKFMKKLITTKLLGSQALERSRGIRADEAKLFYSNLLDKAMKDERVNIREEAMKLTNNSMCKMLTGRICLEDAERVRGLVARTDSLSKKLLLASVLRRPLEKLGISLFKKELMCVSSRFDEVLERYLVEHEKKQEEQAEAMLHGVKIRHSEQGVDVMDVLIEAYRDENAEYKITRNHIKSLLVDLFIAGSETTSNIIEWTMAELINNPKSLEKLRGEIDLVIGKTRLIQETDLPNLPYLQAVMKEGLRLHPPVPLVVRTFQEECEVKGFHIPEKTTLVVNGYAVMRDPDVWEDPDEFKPERFLVSSTSGQQEDKIREKVPKYIPFGSGRRGCPGSNLAYLFLGIAVGVMVQCFDWRIKEEKVNMDEAAGAVSLRRAHPVHATPVARNRDLLT</sequence>
<evidence type="ECO:0000313" key="15">
    <source>
        <dbReference type="EMBL" id="VDC81571.1"/>
    </source>
</evidence>
<accession>A0A3P6ABL5</accession>
<keyword evidence="11 14" id="KW-0472">Membrane</keyword>
<proteinExistence type="inferred from homology"/>
<dbReference type="GO" id="GO:0016705">
    <property type="term" value="F:oxidoreductase activity, acting on paired donors, with incorporation or reduction of molecular oxygen"/>
    <property type="evidence" value="ECO:0007669"/>
    <property type="project" value="InterPro"/>
</dbReference>
<dbReference type="InterPro" id="IPR001128">
    <property type="entry name" value="Cyt_P450"/>
</dbReference>
<dbReference type="SUPFAM" id="SSF48264">
    <property type="entry name" value="Cytochrome P450"/>
    <property type="match status" value="1"/>
</dbReference>
<evidence type="ECO:0000256" key="6">
    <source>
        <dbReference type="ARBA" id="ARBA00022723"/>
    </source>
</evidence>
<dbReference type="GO" id="GO:0004497">
    <property type="term" value="F:monooxygenase activity"/>
    <property type="evidence" value="ECO:0007669"/>
    <property type="project" value="UniProtKB-KW"/>
</dbReference>
<evidence type="ECO:0000256" key="10">
    <source>
        <dbReference type="ARBA" id="ARBA00023033"/>
    </source>
</evidence>
<evidence type="ECO:0000256" key="13">
    <source>
        <dbReference type="RuleBase" id="RU000461"/>
    </source>
</evidence>
<comment type="similarity">
    <text evidence="3 13">Belongs to the cytochrome P450 family.</text>
</comment>
<dbReference type="AlphaFoldDB" id="A0A3P6ABL5"/>
<feature type="binding site" description="axial binding residue" evidence="12">
    <location>
        <position position="467"/>
    </location>
    <ligand>
        <name>heme</name>
        <dbReference type="ChEBI" id="CHEBI:30413"/>
    </ligand>
    <ligandPart>
        <name>Fe</name>
        <dbReference type="ChEBI" id="CHEBI:18248"/>
    </ligandPart>
</feature>
<dbReference type="InterPro" id="IPR002401">
    <property type="entry name" value="Cyt_P450_E_grp-I"/>
</dbReference>
<dbReference type="GO" id="GO:0020037">
    <property type="term" value="F:heme binding"/>
    <property type="evidence" value="ECO:0007669"/>
    <property type="project" value="InterPro"/>
</dbReference>
<protein>
    <recommendedName>
        <fullName evidence="16">Cytochrome P450</fullName>
    </recommendedName>
</protein>
<evidence type="ECO:0000256" key="7">
    <source>
        <dbReference type="ARBA" id="ARBA00022989"/>
    </source>
</evidence>
<gene>
    <name evidence="15" type="ORF">BRAA03T12789Z</name>
</gene>
<dbReference type="InterPro" id="IPR036396">
    <property type="entry name" value="Cyt_P450_sf"/>
</dbReference>
<keyword evidence="9 12" id="KW-0408">Iron</keyword>
<evidence type="ECO:0000256" key="11">
    <source>
        <dbReference type="ARBA" id="ARBA00023136"/>
    </source>
</evidence>
<reference evidence="15" key="1">
    <citation type="submission" date="2018-11" db="EMBL/GenBank/DDBJ databases">
        <authorList>
            <consortium name="Genoscope - CEA"/>
            <person name="William W."/>
        </authorList>
    </citation>
    <scope>NUCLEOTIDE SEQUENCE</scope>
</reference>
<evidence type="ECO:0000256" key="9">
    <source>
        <dbReference type="ARBA" id="ARBA00023004"/>
    </source>
</evidence>
<dbReference type="InterPro" id="IPR017972">
    <property type="entry name" value="Cyt_P450_CS"/>
</dbReference>
<evidence type="ECO:0000256" key="1">
    <source>
        <dbReference type="ARBA" id="ARBA00001971"/>
    </source>
</evidence>
<evidence type="ECO:0000256" key="8">
    <source>
        <dbReference type="ARBA" id="ARBA00023002"/>
    </source>
</evidence>
<keyword evidence="6 12" id="KW-0479">Metal-binding</keyword>
<organism evidence="15">
    <name type="scientific">Brassica campestris</name>
    <name type="common">Field mustard</name>
    <dbReference type="NCBI Taxonomy" id="3711"/>
    <lineage>
        <taxon>Eukaryota</taxon>
        <taxon>Viridiplantae</taxon>
        <taxon>Streptophyta</taxon>
        <taxon>Embryophyta</taxon>
        <taxon>Tracheophyta</taxon>
        <taxon>Spermatophyta</taxon>
        <taxon>Magnoliopsida</taxon>
        <taxon>eudicotyledons</taxon>
        <taxon>Gunneridae</taxon>
        <taxon>Pentapetalae</taxon>
        <taxon>rosids</taxon>
        <taxon>malvids</taxon>
        <taxon>Brassicales</taxon>
        <taxon>Brassicaceae</taxon>
        <taxon>Brassiceae</taxon>
        <taxon>Brassica</taxon>
    </lineage>
</organism>
<dbReference type="PANTHER" id="PTHR24298:SF827">
    <property type="entry name" value="CYTOCHROME P450, FAMILY 705, SUBFAMILY A, POLYPEPTIDE 8-RELATED"/>
    <property type="match status" value="1"/>
</dbReference>
<evidence type="ECO:0000256" key="14">
    <source>
        <dbReference type="SAM" id="Phobius"/>
    </source>
</evidence>
<dbReference type="PROSITE" id="PS00086">
    <property type="entry name" value="CYTOCHROME_P450"/>
    <property type="match status" value="1"/>
</dbReference>
<keyword evidence="4 12" id="KW-0349">Heme</keyword>
<evidence type="ECO:0000256" key="4">
    <source>
        <dbReference type="ARBA" id="ARBA00022617"/>
    </source>
</evidence>
<dbReference type="Pfam" id="PF00067">
    <property type="entry name" value="p450"/>
    <property type="match status" value="1"/>
</dbReference>
<dbReference type="PRINTS" id="PR00463">
    <property type="entry name" value="EP450I"/>
</dbReference>
<dbReference type="Gene3D" id="1.10.630.10">
    <property type="entry name" value="Cytochrome P450"/>
    <property type="match status" value="1"/>
</dbReference>
<dbReference type="PRINTS" id="PR00385">
    <property type="entry name" value="P450"/>
</dbReference>
<comment type="cofactor">
    <cofactor evidence="1 12">
        <name>heme</name>
        <dbReference type="ChEBI" id="CHEBI:30413"/>
    </cofactor>
</comment>
<feature type="transmembrane region" description="Helical" evidence="14">
    <location>
        <begin position="12"/>
        <end position="29"/>
    </location>
</feature>
<evidence type="ECO:0000256" key="12">
    <source>
        <dbReference type="PIRSR" id="PIRSR602401-1"/>
    </source>
</evidence>
<dbReference type="GO" id="GO:0005506">
    <property type="term" value="F:iron ion binding"/>
    <property type="evidence" value="ECO:0007669"/>
    <property type="project" value="InterPro"/>
</dbReference>
<keyword evidence="10 13" id="KW-0503">Monooxygenase</keyword>
<dbReference type="CDD" id="cd20655">
    <property type="entry name" value="CYP93"/>
    <property type="match status" value="1"/>
</dbReference>
<comment type="subcellular location">
    <subcellularLocation>
        <location evidence="2">Membrane</location>
        <topology evidence="2">Single-pass membrane protein</topology>
    </subcellularLocation>
</comment>
<dbReference type="GO" id="GO:0016020">
    <property type="term" value="C:membrane"/>
    <property type="evidence" value="ECO:0007669"/>
    <property type="project" value="UniProtKB-SubCell"/>
</dbReference>
<evidence type="ECO:0000256" key="3">
    <source>
        <dbReference type="ARBA" id="ARBA00010617"/>
    </source>
</evidence>
<evidence type="ECO:0000256" key="5">
    <source>
        <dbReference type="ARBA" id="ARBA00022692"/>
    </source>
</evidence>
<dbReference type="EMBL" id="LR031572">
    <property type="protein sequence ID" value="VDC81571.1"/>
    <property type="molecule type" value="Genomic_DNA"/>
</dbReference>
<keyword evidence="8 13" id="KW-0560">Oxidoreductase</keyword>
<keyword evidence="5 14" id="KW-0812">Transmembrane</keyword>
<evidence type="ECO:0008006" key="16">
    <source>
        <dbReference type="Google" id="ProtNLM"/>
    </source>
</evidence>
<evidence type="ECO:0000256" key="2">
    <source>
        <dbReference type="ARBA" id="ARBA00004167"/>
    </source>
</evidence>
<keyword evidence="7 14" id="KW-1133">Transmembrane helix</keyword>
<dbReference type="FunFam" id="1.10.630.10:FF:000019">
    <property type="entry name" value="Cytochrome P450 family protein"/>
    <property type="match status" value="1"/>
</dbReference>
<dbReference type="PANTHER" id="PTHR24298">
    <property type="entry name" value="FLAVONOID 3'-MONOOXYGENASE-RELATED"/>
    <property type="match status" value="1"/>
</dbReference>